<name>A0A2A9CPU1_9ACTN</name>
<dbReference type="InterPro" id="IPR023214">
    <property type="entry name" value="HAD_sf"/>
</dbReference>
<comment type="caution">
    <text evidence="1">The sequence shown here is derived from an EMBL/GenBank/DDBJ whole genome shotgun (WGS) entry which is preliminary data.</text>
</comment>
<dbReference type="SFLD" id="SFLDS00003">
    <property type="entry name" value="Haloacid_Dehalogenase"/>
    <property type="match status" value="1"/>
</dbReference>
<dbReference type="InterPro" id="IPR036412">
    <property type="entry name" value="HAD-like_sf"/>
</dbReference>
<dbReference type="PRINTS" id="PR00413">
    <property type="entry name" value="HADHALOGNASE"/>
</dbReference>
<dbReference type="InterPro" id="IPR023198">
    <property type="entry name" value="PGP-like_dom2"/>
</dbReference>
<keyword evidence="2" id="KW-1185">Reference proteome</keyword>
<dbReference type="PANTHER" id="PTHR18901:SF38">
    <property type="entry name" value="PSEUDOURIDINE-5'-PHOSPHATASE"/>
    <property type="match status" value="1"/>
</dbReference>
<dbReference type="InterPro" id="IPR006439">
    <property type="entry name" value="HAD-SF_hydro_IA"/>
</dbReference>
<accession>A0A2A9CPU1</accession>
<dbReference type="RefSeq" id="WP_211283243.1">
    <property type="nucleotide sequence ID" value="NZ_PDJC01000001.1"/>
</dbReference>
<gene>
    <name evidence="1" type="ORF">ATK74_0200</name>
</gene>
<dbReference type="Gene3D" id="1.10.150.240">
    <property type="entry name" value="Putative phosphatase, domain 2"/>
    <property type="match status" value="1"/>
</dbReference>
<dbReference type="NCBIfam" id="TIGR01509">
    <property type="entry name" value="HAD-SF-IA-v3"/>
    <property type="match status" value="1"/>
</dbReference>
<dbReference type="Pfam" id="PF00702">
    <property type="entry name" value="Hydrolase"/>
    <property type="match status" value="1"/>
</dbReference>
<dbReference type="EMBL" id="PDJC01000001">
    <property type="protein sequence ID" value="PFG15680.1"/>
    <property type="molecule type" value="Genomic_DNA"/>
</dbReference>
<dbReference type="Gene3D" id="3.40.50.1000">
    <property type="entry name" value="HAD superfamily/HAD-like"/>
    <property type="match status" value="1"/>
</dbReference>
<dbReference type="Proteomes" id="UP000226079">
    <property type="component" value="Unassembled WGS sequence"/>
</dbReference>
<dbReference type="GO" id="GO:0016787">
    <property type="term" value="F:hydrolase activity"/>
    <property type="evidence" value="ECO:0007669"/>
    <property type="project" value="UniProtKB-KW"/>
</dbReference>
<dbReference type="SUPFAM" id="SSF56784">
    <property type="entry name" value="HAD-like"/>
    <property type="match status" value="1"/>
</dbReference>
<dbReference type="SFLD" id="SFLDG01129">
    <property type="entry name" value="C1.5:_HAD__Beta-PGM__Phosphata"/>
    <property type="match status" value="1"/>
</dbReference>
<evidence type="ECO:0000313" key="1">
    <source>
        <dbReference type="EMBL" id="PFG15680.1"/>
    </source>
</evidence>
<proteinExistence type="predicted"/>
<reference evidence="1 2" key="1">
    <citation type="submission" date="2017-10" db="EMBL/GenBank/DDBJ databases">
        <title>Sequencing the genomes of 1000 actinobacteria strains.</title>
        <authorList>
            <person name="Klenk H.-P."/>
        </authorList>
    </citation>
    <scope>NUCLEOTIDE SEQUENCE [LARGE SCALE GENOMIC DNA]</scope>
    <source>
        <strain evidence="1 2">DSM 15597</strain>
    </source>
</reference>
<dbReference type="PANTHER" id="PTHR18901">
    <property type="entry name" value="2-DEOXYGLUCOSE-6-PHOSPHATE PHOSPHATASE 2"/>
    <property type="match status" value="1"/>
</dbReference>
<keyword evidence="1" id="KW-0378">Hydrolase</keyword>
<organism evidence="1 2">
    <name type="scientific">Propionicimonas paludicola</name>
    <dbReference type="NCBI Taxonomy" id="185243"/>
    <lineage>
        <taxon>Bacteria</taxon>
        <taxon>Bacillati</taxon>
        <taxon>Actinomycetota</taxon>
        <taxon>Actinomycetes</taxon>
        <taxon>Propionibacteriales</taxon>
        <taxon>Nocardioidaceae</taxon>
        <taxon>Propionicimonas</taxon>
    </lineage>
</organism>
<protein>
    <submittedName>
        <fullName evidence="1">HAD superfamily hydrolase (TIGR01509 family)</fullName>
    </submittedName>
</protein>
<dbReference type="AlphaFoldDB" id="A0A2A9CPU1"/>
<dbReference type="CDD" id="cd07505">
    <property type="entry name" value="HAD_BPGM-like"/>
    <property type="match status" value="1"/>
</dbReference>
<evidence type="ECO:0000313" key="2">
    <source>
        <dbReference type="Proteomes" id="UP000226079"/>
    </source>
</evidence>
<dbReference type="SFLD" id="SFLDG01135">
    <property type="entry name" value="C1.5.6:_HAD__Beta-PGM__Phospha"/>
    <property type="match status" value="1"/>
</dbReference>
<sequence length="222" mass="23500">MRAVIFDLDGTLTDTEHLWDLVRREMAVEDGITWPEEASRAMMGMSTQEWSAYMAEVIGFAGTAEDSARRSIEGMQEHYRRGLPVLPGALQAVRRMHAHWPVGLASSSPRVLIDAAVAELGLADVFATTLSTEELGGAGKPAPDVYLEACRRLGVEPAQAVAVEDAHNGILAAKAAGMAVIAVPPHFNPPPASTLALADAVLTDLDELTVALVESLIAAPPA</sequence>